<evidence type="ECO:0000313" key="3">
    <source>
        <dbReference type="Proteomes" id="UP000196138"/>
    </source>
</evidence>
<dbReference type="OrthoDB" id="509324at2"/>
<organism evidence="2 3">
    <name type="scientific">Comamonas serinivorans</name>
    <dbReference type="NCBI Taxonomy" id="1082851"/>
    <lineage>
        <taxon>Bacteria</taxon>
        <taxon>Pseudomonadati</taxon>
        <taxon>Pseudomonadota</taxon>
        <taxon>Betaproteobacteria</taxon>
        <taxon>Burkholderiales</taxon>
        <taxon>Comamonadaceae</taxon>
        <taxon>Comamonas</taxon>
    </lineage>
</organism>
<feature type="transmembrane region" description="Helical" evidence="1">
    <location>
        <begin position="126"/>
        <end position="146"/>
    </location>
</feature>
<feature type="transmembrane region" description="Helical" evidence="1">
    <location>
        <begin position="12"/>
        <end position="31"/>
    </location>
</feature>
<evidence type="ECO:0008006" key="4">
    <source>
        <dbReference type="Google" id="ProtNLM"/>
    </source>
</evidence>
<feature type="transmembrane region" description="Helical" evidence="1">
    <location>
        <begin position="340"/>
        <end position="360"/>
    </location>
</feature>
<dbReference type="RefSeq" id="WP_087276610.1">
    <property type="nucleotide sequence ID" value="NZ_CP021455.1"/>
</dbReference>
<evidence type="ECO:0000313" key="2">
    <source>
        <dbReference type="EMBL" id="ARU03634.1"/>
    </source>
</evidence>
<keyword evidence="1" id="KW-0812">Transmembrane</keyword>
<sequence>MHTTATRPSSSLWVPLLLAGAVLAVLCVVYGSGLHNALIFDDARLRDGIVAQYGLGTDGPWRRWLSYASFAWLGLDEGRLVWQRGLNLLLHVGVCLSLYALFMPLVDQLPLTEGRSAEDEAARRRLAVLAGVAVFALNPVAVYAVAYLIQRSIVLATLCAVLACACWVRGLLTGHWAWLAAAAVAGVLAVLSKEHALLLPLVWVVLLVHVRRPPARTLALAGLGGLAVLGLCGWLMWGTLGHIVGAAAFDETSAAYVRDLEALRPGFAQQAYGLSVFNQAALFFVYGGLWLVPNPGWLAIDLRPAFPLGFASLPHLMGALAFVALFAGSVWVLLRRRDGWSLAAVCVLSAQLLFGTEFVTTWLQDPFVLYRSYLWAAFLPGLVALALLGLGLGRAGLLSVAVVVGLVSAALAFERVQSLRSPELAWGDAAAKVNLQAPVNAVGRWRPFLNHGAELLERGRTEEALKDFEQAVALGEPLGAAAMSQGMALQVLGRHAPAVAALERSRQQGMKHPMLAYHLGLSQRAIGELPAAVQNLQAAAAAQEDPQLKLRLLQDLGETALAARQPEVADQAFAAALALDPGHVAAEVGRGMVLLARQQAQAAMAVFDASLARRDSALGHYGQALAHMALGNLQAARSAVARAQALDPNNRNVAALARHLQTGSGAR</sequence>
<feature type="transmembrane region" description="Helical" evidence="1">
    <location>
        <begin position="313"/>
        <end position="334"/>
    </location>
</feature>
<evidence type="ECO:0000256" key="1">
    <source>
        <dbReference type="SAM" id="Phobius"/>
    </source>
</evidence>
<feature type="transmembrane region" description="Helical" evidence="1">
    <location>
        <begin position="271"/>
        <end position="292"/>
    </location>
</feature>
<dbReference type="Pfam" id="PF13432">
    <property type="entry name" value="TPR_16"/>
    <property type="match status" value="2"/>
</dbReference>
<feature type="transmembrane region" description="Helical" evidence="1">
    <location>
        <begin position="88"/>
        <end position="106"/>
    </location>
</feature>
<keyword evidence="1" id="KW-1133">Transmembrane helix</keyword>
<dbReference type="InterPro" id="IPR019734">
    <property type="entry name" value="TPR_rpt"/>
</dbReference>
<feature type="transmembrane region" description="Helical" evidence="1">
    <location>
        <begin position="396"/>
        <end position="413"/>
    </location>
</feature>
<name>A0A1Y0EJ13_9BURK</name>
<dbReference type="InterPro" id="IPR011990">
    <property type="entry name" value="TPR-like_helical_dom_sf"/>
</dbReference>
<feature type="transmembrane region" description="Helical" evidence="1">
    <location>
        <begin position="372"/>
        <end position="390"/>
    </location>
</feature>
<dbReference type="GO" id="GO:0035269">
    <property type="term" value="P:protein O-linked glycosylation via mannose"/>
    <property type="evidence" value="ECO:0007669"/>
    <property type="project" value="TreeGrafter"/>
</dbReference>
<protein>
    <recommendedName>
        <fullName evidence="4">Tetratricopeptide repeat protein</fullName>
    </recommendedName>
</protein>
<dbReference type="PANTHER" id="PTHR44216:SF3">
    <property type="entry name" value="PROTEIN O-MANNOSYL-TRANSFERASE TMTC2"/>
    <property type="match status" value="1"/>
</dbReference>
<feature type="transmembrane region" description="Helical" evidence="1">
    <location>
        <begin position="153"/>
        <end position="172"/>
    </location>
</feature>
<dbReference type="PANTHER" id="PTHR44216">
    <property type="entry name" value="PROTEIN O-MANNOSYL-TRANSFERASE TMTC2"/>
    <property type="match status" value="1"/>
</dbReference>
<dbReference type="SMART" id="SM00028">
    <property type="entry name" value="TPR"/>
    <property type="match status" value="4"/>
</dbReference>
<gene>
    <name evidence="2" type="ORF">CCO03_02075</name>
</gene>
<dbReference type="KEGG" id="cser:CCO03_02075"/>
<dbReference type="EMBL" id="CP021455">
    <property type="protein sequence ID" value="ARU03634.1"/>
    <property type="molecule type" value="Genomic_DNA"/>
</dbReference>
<keyword evidence="1" id="KW-0472">Membrane</keyword>
<reference evidence="2 3" key="1">
    <citation type="submission" date="2017-05" db="EMBL/GenBank/DDBJ databases">
        <authorList>
            <person name="Song R."/>
            <person name="Chenine A.L."/>
            <person name="Ruprecht R.M."/>
        </authorList>
    </citation>
    <scope>NUCLEOTIDE SEQUENCE [LARGE SCALE GENOMIC DNA]</scope>
    <source>
        <strain evidence="2 3">DSM 26136</strain>
    </source>
</reference>
<accession>A0A1Y0EJ13</accession>
<dbReference type="SUPFAM" id="SSF48452">
    <property type="entry name" value="TPR-like"/>
    <property type="match status" value="1"/>
</dbReference>
<dbReference type="Gene3D" id="1.25.40.10">
    <property type="entry name" value="Tetratricopeptide repeat domain"/>
    <property type="match status" value="2"/>
</dbReference>
<feature type="transmembrane region" description="Helical" evidence="1">
    <location>
        <begin position="178"/>
        <end position="206"/>
    </location>
</feature>
<dbReference type="Proteomes" id="UP000196138">
    <property type="component" value="Chromosome"/>
</dbReference>
<keyword evidence="3" id="KW-1185">Reference proteome</keyword>
<dbReference type="GO" id="GO:0000030">
    <property type="term" value="F:mannosyltransferase activity"/>
    <property type="evidence" value="ECO:0007669"/>
    <property type="project" value="TreeGrafter"/>
</dbReference>
<dbReference type="InterPro" id="IPR052384">
    <property type="entry name" value="TMTC_O-mannosyltransferase"/>
</dbReference>
<dbReference type="AlphaFoldDB" id="A0A1Y0EJ13"/>
<proteinExistence type="predicted"/>